<dbReference type="EMBL" id="PCVY01000065">
    <property type="protein sequence ID" value="PIQ85559.1"/>
    <property type="molecule type" value="Genomic_DNA"/>
</dbReference>
<dbReference type="Proteomes" id="UP000230859">
    <property type="component" value="Unassembled WGS sequence"/>
</dbReference>
<protein>
    <recommendedName>
        <fullName evidence="4">Exosortase system-associated protein, TIGR04073 family</fullName>
    </recommendedName>
</protein>
<name>A0A2H0LMC2_9BACT</name>
<sequence length="124" mass="13871">MKIKLLILLILICALAKPALAIEFREVAPQAHYDSGLWYQEELYIDRMFGKLLFGAWNFFLGPFELIKEPYESALVGDNLIIGLGRGLYYAVANTLGGFANAVTFPITPLRIPLPEGGVDHNRF</sequence>
<gene>
    <name evidence="2" type="ORF">COV74_08700</name>
</gene>
<evidence type="ECO:0000313" key="3">
    <source>
        <dbReference type="Proteomes" id="UP000230859"/>
    </source>
</evidence>
<feature type="signal peptide" evidence="1">
    <location>
        <begin position="1"/>
        <end position="21"/>
    </location>
</feature>
<evidence type="ECO:0000313" key="2">
    <source>
        <dbReference type="EMBL" id="PIQ85559.1"/>
    </source>
</evidence>
<proteinExistence type="predicted"/>
<dbReference type="AlphaFoldDB" id="A0A2H0LMC2"/>
<keyword evidence="1" id="KW-0732">Signal</keyword>
<evidence type="ECO:0008006" key="4">
    <source>
        <dbReference type="Google" id="ProtNLM"/>
    </source>
</evidence>
<evidence type="ECO:0000256" key="1">
    <source>
        <dbReference type="SAM" id="SignalP"/>
    </source>
</evidence>
<feature type="chain" id="PRO_5013802824" description="Exosortase system-associated protein, TIGR04073 family" evidence="1">
    <location>
        <begin position="22"/>
        <end position="124"/>
    </location>
</feature>
<reference evidence="2 3" key="1">
    <citation type="submission" date="2017-09" db="EMBL/GenBank/DDBJ databases">
        <title>Depth-based differentiation of microbial function through sediment-hosted aquifers and enrichment of novel symbionts in the deep terrestrial subsurface.</title>
        <authorList>
            <person name="Probst A.J."/>
            <person name="Ladd B."/>
            <person name="Jarett J.K."/>
            <person name="Geller-Mcgrath D.E."/>
            <person name="Sieber C.M."/>
            <person name="Emerson J.B."/>
            <person name="Anantharaman K."/>
            <person name="Thomas B.C."/>
            <person name="Malmstrom R."/>
            <person name="Stieglmeier M."/>
            <person name="Klingl A."/>
            <person name="Woyke T."/>
            <person name="Ryan C.M."/>
            <person name="Banfield J.F."/>
        </authorList>
    </citation>
    <scope>NUCLEOTIDE SEQUENCE [LARGE SCALE GENOMIC DNA]</scope>
    <source>
        <strain evidence="2">CG11_big_fil_rev_8_21_14_0_20_45_26</strain>
    </source>
</reference>
<comment type="caution">
    <text evidence="2">The sequence shown here is derived from an EMBL/GenBank/DDBJ whole genome shotgun (WGS) entry which is preliminary data.</text>
</comment>
<accession>A0A2H0LMC2</accession>
<organism evidence="2 3">
    <name type="scientific">Candidatus Abzuiibacterium crystallinum</name>
    <dbReference type="NCBI Taxonomy" id="1974748"/>
    <lineage>
        <taxon>Bacteria</taxon>
        <taxon>Pseudomonadati</taxon>
        <taxon>Candidatus Omnitrophota</taxon>
        <taxon>Candidatus Abzuiibacterium</taxon>
    </lineage>
</organism>